<dbReference type="EMBL" id="CP012673">
    <property type="protein sequence ID" value="AUX43597.1"/>
    <property type="molecule type" value="Genomic_DNA"/>
</dbReference>
<name>A0A2L0EWC4_SORCE</name>
<gene>
    <name evidence="1" type="ORF">SOCE26_050470</name>
</gene>
<accession>A0A2L0EWC4</accession>
<evidence type="ECO:0008006" key="3">
    <source>
        <dbReference type="Google" id="ProtNLM"/>
    </source>
</evidence>
<evidence type="ECO:0000313" key="1">
    <source>
        <dbReference type="EMBL" id="AUX43597.1"/>
    </source>
</evidence>
<sequence length="120" mass="13198">MSDRNDDATDAAYTRLLVGKWQGDETSKPMDWHHITIFNADGTWLGFGAGEKNGVFQPFFNSGTWSVKASCVSLKVEESPMMPSLVGQELSYVTLSVDANAWVWKTSAGSVITSRRFGKS</sequence>
<dbReference type="Proteomes" id="UP000238348">
    <property type="component" value="Chromosome"/>
</dbReference>
<evidence type="ECO:0000313" key="2">
    <source>
        <dbReference type="Proteomes" id="UP000238348"/>
    </source>
</evidence>
<organism evidence="1 2">
    <name type="scientific">Sorangium cellulosum</name>
    <name type="common">Polyangium cellulosum</name>
    <dbReference type="NCBI Taxonomy" id="56"/>
    <lineage>
        <taxon>Bacteria</taxon>
        <taxon>Pseudomonadati</taxon>
        <taxon>Myxococcota</taxon>
        <taxon>Polyangia</taxon>
        <taxon>Polyangiales</taxon>
        <taxon>Polyangiaceae</taxon>
        <taxon>Sorangium</taxon>
    </lineage>
</organism>
<dbReference type="OrthoDB" id="5534904at2"/>
<protein>
    <recommendedName>
        <fullName evidence="3">DUF1579 domain-containing protein</fullName>
    </recommendedName>
</protein>
<proteinExistence type="predicted"/>
<dbReference type="AlphaFoldDB" id="A0A2L0EWC4"/>
<dbReference type="RefSeq" id="WP_104982255.1">
    <property type="nucleotide sequence ID" value="NZ_CP012673.1"/>
</dbReference>
<reference evidence="1 2" key="1">
    <citation type="submission" date="2015-09" db="EMBL/GenBank/DDBJ databases">
        <title>Sorangium comparison.</title>
        <authorList>
            <person name="Zaburannyi N."/>
            <person name="Bunk B."/>
            <person name="Overmann J."/>
            <person name="Mueller R."/>
        </authorList>
    </citation>
    <scope>NUCLEOTIDE SEQUENCE [LARGE SCALE GENOMIC DNA]</scope>
    <source>
        <strain evidence="1 2">So ce26</strain>
    </source>
</reference>